<evidence type="ECO:0000313" key="2">
    <source>
        <dbReference type="Proteomes" id="UP001231649"/>
    </source>
</evidence>
<protein>
    <submittedName>
        <fullName evidence="1">Uncharacterized protein</fullName>
    </submittedName>
</protein>
<dbReference type="Proteomes" id="UP001231649">
    <property type="component" value="Chromosome 6"/>
</dbReference>
<name>A0ACC2R3B6_9NEOP</name>
<organism evidence="1 2">
    <name type="scientific">Mythimna loreyi</name>
    <dbReference type="NCBI Taxonomy" id="667449"/>
    <lineage>
        <taxon>Eukaryota</taxon>
        <taxon>Metazoa</taxon>
        <taxon>Ecdysozoa</taxon>
        <taxon>Arthropoda</taxon>
        <taxon>Hexapoda</taxon>
        <taxon>Insecta</taxon>
        <taxon>Pterygota</taxon>
        <taxon>Neoptera</taxon>
        <taxon>Endopterygota</taxon>
        <taxon>Lepidoptera</taxon>
        <taxon>Glossata</taxon>
        <taxon>Ditrysia</taxon>
        <taxon>Noctuoidea</taxon>
        <taxon>Noctuidae</taxon>
        <taxon>Noctuinae</taxon>
        <taxon>Hadenini</taxon>
        <taxon>Mythimna</taxon>
    </lineage>
</organism>
<keyword evidence="2" id="KW-1185">Reference proteome</keyword>
<sequence length="180" mass="20326">MFTLVVLFVSCVALSGAQSLTGDDADDIPNIRPTGREYRECNEPNEVLNHCVKQCGGEDSCYDRHQYACLAVVKHCEPKCVCKEGFIRKTLGRECIPKEECEGPCDIFTQYTDCKQASRESCSSITNPPKADDNTEACKPGCTCWDGYHRENDTEFCHHRCLCPGMRDSPDCETWRRVHD</sequence>
<dbReference type="EMBL" id="CM056782">
    <property type="protein sequence ID" value="KAJ8732223.1"/>
    <property type="molecule type" value="Genomic_DNA"/>
</dbReference>
<proteinExistence type="predicted"/>
<accession>A0ACC2R3B6</accession>
<gene>
    <name evidence="1" type="ORF">PYW08_014953</name>
</gene>
<reference evidence="1" key="1">
    <citation type="submission" date="2023-03" db="EMBL/GenBank/DDBJ databases">
        <title>Chromosome-level genomes of two armyworms, Mythimna separata and Mythimna loreyi, provide insights into the biosynthesis and reception of sex pheromones.</title>
        <authorList>
            <person name="Zhao H."/>
        </authorList>
    </citation>
    <scope>NUCLEOTIDE SEQUENCE</scope>
    <source>
        <strain evidence="1">BeijingLab</strain>
    </source>
</reference>
<comment type="caution">
    <text evidence="1">The sequence shown here is derived from an EMBL/GenBank/DDBJ whole genome shotgun (WGS) entry which is preliminary data.</text>
</comment>
<evidence type="ECO:0000313" key="1">
    <source>
        <dbReference type="EMBL" id="KAJ8732223.1"/>
    </source>
</evidence>